<name>A0A9W9ZAS7_9CNID</name>
<dbReference type="InterPro" id="IPR057873">
    <property type="entry name" value="CTHRC1_C"/>
</dbReference>
<evidence type="ECO:0000259" key="3">
    <source>
        <dbReference type="Pfam" id="PF25815"/>
    </source>
</evidence>
<dbReference type="Pfam" id="PF25815">
    <property type="entry name" value="CTHRC1_C"/>
    <property type="match status" value="1"/>
</dbReference>
<dbReference type="OrthoDB" id="5983381at2759"/>
<evidence type="ECO:0000313" key="5">
    <source>
        <dbReference type="Proteomes" id="UP001163046"/>
    </source>
</evidence>
<gene>
    <name evidence="4" type="ORF">OS493_024191</name>
</gene>
<organism evidence="4 5">
    <name type="scientific">Desmophyllum pertusum</name>
    <dbReference type="NCBI Taxonomy" id="174260"/>
    <lineage>
        <taxon>Eukaryota</taxon>
        <taxon>Metazoa</taxon>
        <taxon>Cnidaria</taxon>
        <taxon>Anthozoa</taxon>
        <taxon>Hexacorallia</taxon>
        <taxon>Scleractinia</taxon>
        <taxon>Caryophylliina</taxon>
        <taxon>Caryophylliidae</taxon>
        <taxon>Desmophyllum</taxon>
    </lineage>
</organism>
<feature type="region of interest" description="Disordered" evidence="1">
    <location>
        <begin position="89"/>
        <end position="128"/>
    </location>
</feature>
<evidence type="ECO:0000256" key="2">
    <source>
        <dbReference type="SAM" id="SignalP"/>
    </source>
</evidence>
<dbReference type="EMBL" id="MU826368">
    <property type="protein sequence ID" value="KAJ7378242.1"/>
    <property type="molecule type" value="Genomic_DNA"/>
</dbReference>
<feature type="compositionally biased region" description="Gly residues" evidence="1">
    <location>
        <begin position="112"/>
        <end position="121"/>
    </location>
</feature>
<proteinExistence type="predicted"/>
<keyword evidence="5" id="KW-1185">Reference proteome</keyword>
<sequence>MTRILGLFILLAFYQAVQTQRIIRWGKLLCDQVEGKCKQDFIGSPGLIGPRGVPGPTGAPGSKGIRGDRGPKGYSYSVEPFPLHGLKGRKGQPGFPGALGPKGLPGRNGPNGAQGEGGVRGPKGERGSPGFPGFLGAPGQQGASGSIHSWKMCSWKHDPLQQYGLLKECVFNKQNERSVLHVIFEGSMRVGFCTSCCKRWFFAFDGLECQNVNIEARLQGNKVFAGMEFRHVRLEGYCALPAGQVAVELWLEDCLGHQRAPKVPFIRVDSNPRITVEEISMSQI</sequence>
<keyword evidence="2" id="KW-0732">Signal</keyword>
<evidence type="ECO:0000256" key="1">
    <source>
        <dbReference type="SAM" id="MobiDB-lite"/>
    </source>
</evidence>
<feature type="chain" id="PRO_5040868361" description="CTHRC1 C-terminal domain-containing protein" evidence="2">
    <location>
        <begin position="20"/>
        <end position="284"/>
    </location>
</feature>
<dbReference type="PANTHER" id="PTHR24637">
    <property type="entry name" value="COLLAGEN"/>
    <property type="match status" value="1"/>
</dbReference>
<evidence type="ECO:0000313" key="4">
    <source>
        <dbReference type="EMBL" id="KAJ7378242.1"/>
    </source>
</evidence>
<feature type="signal peptide" evidence="2">
    <location>
        <begin position="1"/>
        <end position="19"/>
    </location>
</feature>
<protein>
    <recommendedName>
        <fullName evidence="3">CTHRC1 C-terminal domain-containing protein</fullName>
    </recommendedName>
</protein>
<comment type="caution">
    <text evidence="4">The sequence shown here is derived from an EMBL/GenBank/DDBJ whole genome shotgun (WGS) entry which is preliminary data.</text>
</comment>
<reference evidence="4" key="1">
    <citation type="submission" date="2023-01" db="EMBL/GenBank/DDBJ databases">
        <title>Genome assembly of the deep-sea coral Lophelia pertusa.</title>
        <authorList>
            <person name="Herrera S."/>
            <person name="Cordes E."/>
        </authorList>
    </citation>
    <scope>NUCLEOTIDE SEQUENCE</scope>
    <source>
        <strain evidence="4">USNM1676648</strain>
        <tissue evidence="4">Polyp</tissue>
    </source>
</reference>
<dbReference type="PANTHER" id="PTHR24637:SF421">
    <property type="entry name" value="CUTICLE COLLAGEN DPY-2"/>
    <property type="match status" value="1"/>
</dbReference>
<dbReference type="AlphaFoldDB" id="A0A9W9ZAS7"/>
<dbReference type="Proteomes" id="UP001163046">
    <property type="component" value="Unassembled WGS sequence"/>
</dbReference>
<feature type="region of interest" description="Disordered" evidence="1">
    <location>
        <begin position="48"/>
        <end position="69"/>
    </location>
</feature>
<feature type="domain" description="CTHRC1 C-terminal" evidence="3">
    <location>
        <begin position="148"/>
        <end position="260"/>
    </location>
</feature>
<accession>A0A9W9ZAS7</accession>